<evidence type="ECO:0000313" key="1">
    <source>
        <dbReference type="EMBL" id="MFC6180361.1"/>
    </source>
</evidence>
<dbReference type="EMBL" id="JBHSSC010000009">
    <property type="protein sequence ID" value="MFC6180361.1"/>
    <property type="molecule type" value="Genomic_DNA"/>
</dbReference>
<proteinExistence type="predicted"/>
<dbReference type="Proteomes" id="UP001596282">
    <property type="component" value="Unassembled WGS sequence"/>
</dbReference>
<evidence type="ECO:0008006" key="3">
    <source>
        <dbReference type="Google" id="ProtNLM"/>
    </source>
</evidence>
<keyword evidence="2" id="KW-1185">Reference proteome</keyword>
<comment type="caution">
    <text evidence="1">The sequence shown here is derived from an EMBL/GenBank/DDBJ whole genome shotgun (WGS) entry which is preliminary data.</text>
</comment>
<organism evidence="1 2">
    <name type="scientific">Lactiplantibacillus daowaiensis</name>
    <dbReference type="NCBI Taxonomy" id="2559918"/>
    <lineage>
        <taxon>Bacteria</taxon>
        <taxon>Bacillati</taxon>
        <taxon>Bacillota</taxon>
        <taxon>Bacilli</taxon>
        <taxon>Lactobacillales</taxon>
        <taxon>Lactobacillaceae</taxon>
        <taxon>Lactiplantibacillus</taxon>
    </lineage>
</organism>
<accession>A0ABW1RYA5</accession>
<dbReference type="RefSeq" id="WP_137627734.1">
    <property type="nucleotide sequence ID" value="NZ_BJDJ01000003.1"/>
</dbReference>
<evidence type="ECO:0000313" key="2">
    <source>
        <dbReference type="Proteomes" id="UP001596282"/>
    </source>
</evidence>
<reference evidence="2" key="1">
    <citation type="journal article" date="2019" name="Int. J. Syst. Evol. Microbiol.">
        <title>The Global Catalogue of Microorganisms (GCM) 10K type strain sequencing project: providing services to taxonomists for standard genome sequencing and annotation.</title>
        <authorList>
            <consortium name="The Broad Institute Genomics Platform"/>
            <consortium name="The Broad Institute Genome Sequencing Center for Infectious Disease"/>
            <person name="Wu L."/>
            <person name="Ma J."/>
        </authorList>
    </citation>
    <scope>NUCLEOTIDE SEQUENCE [LARGE SCALE GENOMIC DNA]</scope>
    <source>
        <strain evidence="2">CCM 8933</strain>
    </source>
</reference>
<protein>
    <recommendedName>
        <fullName evidence="3">Phage tail protein</fullName>
    </recommendedName>
</protein>
<sequence length="105" mass="11877">MKALYFYDENKEFDHIELVEDEAPIQERSTFVAPKNGLFEPITWDGEAWNGITEEKWLAAHPAPTPVPTEEQQMVMQQALDINQLKQLAMAQASQITTLSKGSAE</sequence>
<gene>
    <name evidence="1" type="ORF">ACFP5Y_03895</name>
</gene>
<name>A0ABW1RYA5_9LACO</name>